<sequence length="121" mass="13375">MVMKQPAMPKVSPDSELKTQLDRFVCESGGVSRASRLLEIGKSTLDRAFKTGRVTGETAARIRKALSDQEPKKSSKTEQFDQITERDLASFEKVLHALIATASTLRGGRLTEPQADKRDRA</sequence>
<protein>
    <submittedName>
        <fullName evidence="2">Uncharacterized protein</fullName>
    </submittedName>
</protein>
<dbReference type="AlphaFoldDB" id="A0A9E6UMR3"/>
<dbReference type="Proteomes" id="UP000825701">
    <property type="component" value="Chromosome"/>
</dbReference>
<evidence type="ECO:0000256" key="1">
    <source>
        <dbReference type="SAM" id="MobiDB-lite"/>
    </source>
</evidence>
<name>A0A9E6UMR3_9HYPH</name>
<gene>
    <name evidence="2" type="ORF">K6K41_12275</name>
</gene>
<dbReference type="RefSeq" id="WP_261405372.1">
    <property type="nucleotide sequence ID" value="NZ_CP081869.1"/>
</dbReference>
<dbReference type="EMBL" id="CP081869">
    <property type="protein sequence ID" value="QZO01997.1"/>
    <property type="molecule type" value="Genomic_DNA"/>
</dbReference>
<evidence type="ECO:0000313" key="3">
    <source>
        <dbReference type="Proteomes" id="UP000825701"/>
    </source>
</evidence>
<feature type="compositionally biased region" description="Basic and acidic residues" evidence="1">
    <location>
        <begin position="65"/>
        <end position="82"/>
    </location>
</feature>
<accession>A0A9E6UMR3</accession>
<reference evidence="2" key="1">
    <citation type="submission" date="2021-08" db="EMBL/GenBank/DDBJ databases">
        <authorList>
            <person name="Zhang H."/>
            <person name="Xu M."/>
            <person name="Yu Z."/>
            <person name="Yang L."/>
            <person name="Cai Y."/>
        </authorList>
    </citation>
    <scope>NUCLEOTIDE SEQUENCE</scope>
    <source>
        <strain evidence="2">CHL1</strain>
    </source>
</reference>
<dbReference type="KEGG" id="cmet:K6K41_12275"/>
<feature type="region of interest" description="Disordered" evidence="1">
    <location>
        <begin position="63"/>
        <end position="82"/>
    </location>
</feature>
<evidence type="ECO:0000313" key="2">
    <source>
        <dbReference type="EMBL" id="QZO01997.1"/>
    </source>
</evidence>
<organism evidence="2 3">
    <name type="scientific">Chenggangzhangella methanolivorans</name>
    <dbReference type="NCBI Taxonomy" id="1437009"/>
    <lineage>
        <taxon>Bacteria</taxon>
        <taxon>Pseudomonadati</taxon>
        <taxon>Pseudomonadota</taxon>
        <taxon>Alphaproteobacteria</taxon>
        <taxon>Hyphomicrobiales</taxon>
        <taxon>Methylopilaceae</taxon>
        <taxon>Chenggangzhangella</taxon>
    </lineage>
</organism>
<keyword evidence="3" id="KW-1185">Reference proteome</keyword>
<proteinExistence type="predicted"/>